<gene>
    <name evidence="3" type="ORF">KZ820_16455</name>
</gene>
<proteinExistence type="predicted"/>
<dbReference type="EMBL" id="JAHXZN010000007">
    <property type="protein sequence ID" value="MBW6532335.1"/>
    <property type="molecule type" value="Genomic_DNA"/>
</dbReference>
<dbReference type="InterPro" id="IPR012347">
    <property type="entry name" value="Ferritin-like"/>
</dbReference>
<evidence type="ECO:0000259" key="2">
    <source>
        <dbReference type="Pfam" id="PF13628"/>
    </source>
</evidence>
<feature type="domain" description="DUF4142" evidence="2">
    <location>
        <begin position="56"/>
        <end position="191"/>
    </location>
</feature>
<dbReference type="RefSeq" id="WP_219749707.1">
    <property type="nucleotide sequence ID" value="NZ_JAHXZN010000007.1"/>
</dbReference>
<accession>A0ABS7BRV9</accession>
<organism evidence="3 4">
    <name type="scientific">Sphingomonas citri</name>
    <dbReference type="NCBI Taxonomy" id="2862499"/>
    <lineage>
        <taxon>Bacteria</taxon>
        <taxon>Pseudomonadati</taxon>
        <taxon>Pseudomonadota</taxon>
        <taxon>Alphaproteobacteria</taxon>
        <taxon>Sphingomonadales</taxon>
        <taxon>Sphingomonadaceae</taxon>
        <taxon>Sphingomonas</taxon>
    </lineage>
</organism>
<keyword evidence="1" id="KW-0732">Signal</keyword>
<evidence type="ECO:0000313" key="4">
    <source>
        <dbReference type="Proteomes" id="UP000759103"/>
    </source>
</evidence>
<evidence type="ECO:0000313" key="3">
    <source>
        <dbReference type="EMBL" id="MBW6532335.1"/>
    </source>
</evidence>
<feature type="signal peptide" evidence="1">
    <location>
        <begin position="1"/>
        <end position="20"/>
    </location>
</feature>
<protein>
    <submittedName>
        <fullName evidence="3">DUF4142 domain-containing protein</fullName>
    </submittedName>
</protein>
<evidence type="ECO:0000256" key="1">
    <source>
        <dbReference type="SAM" id="SignalP"/>
    </source>
</evidence>
<sequence length="193" mass="19352">MSLRTTILAATAVLALGACSRGNDTTQTGATNGSDLDATGMATATPTAAAPASAGQSFANTAAASDAFEIETSRLALTNASSPAVKRFAKAMIDAHEASTAKLKTVAAGLSPAIQPVATLSAEQQQTVESLRAAKGSAFDSAYAAAQSTAHQQTLDVLKAYAASGDVPALKTFAQDLVPTVTAHLNMAKGLKV</sequence>
<feature type="chain" id="PRO_5046386720" evidence="1">
    <location>
        <begin position="21"/>
        <end position="193"/>
    </location>
</feature>
<comment type="caution">
    <text evidence="3">The sequence shown here is derived from an EMBL/GenBank/DDBJ whole genome shotgun (WGS) entry which is preliminary data.</text>
</comment>
<dbReference type="InterPro" id="IPR025419">
    <property type="entry name" value="DUF4142"/>
</dbReference>
<dbReference type="Pfam" id="PF13628">
    <property type="entry name" value="DUF4142"/>
    <property type="match status" value="1"/>
</dbReference>
<dbReference type="PANTHER" id="PTHR38593:SF1">
    <property type="entry name" value="BLR2558 PROTEIN"/>
    <property type="match status" value="1"/>
</dbReference>
<dbReference type="PROSITE" id="PS51257">
    <property type="entry name" value="PROKAR_LIPOPROTEIN"/>
    <property type="match status" value="1"/>
</dbReference>
<name>A0ABS7BRV9_9SPHN</name>
<dbReference type="PANTHER" id="PTHR38593">
    <property type="entry name" value="BLR2558 PROTEIN"/>
    <property type="match status" value="1"/>
</dbReference>
<dbReference type="Proteomes" id="UP000759103">
    <property type="component" value="Unassembled WGS sequence"/>
</dbReference>
<dbReference type="Gene3D" id="1.20.1260.10">
    <property type="match status" value="1"/>
</dbReference>
<keyword evidence="4" id="KW-1185">Reference proteome</keyword>
<reference evidence="3 4" key="1">
    <citation type="submission" date="2021-07" db="EMBL/GenBank/DDBJ databases">
        <title>Sphingomonas sp.</title>
        <authorList>
            <person name="Feng G."/>
            <person name="Li J."/>
            <person name="Pan M."/>
        </authorList>
    </citation>
    <scope>NUCLEOTIDE SEQUENCE [LARGE SCALE GENOMIC DNA]</scope>
    <source>
        <strain evidence="3 4">RRHST34</strain>
    </source>
</reference>